<evidence type="ECO:0000313" key="3">
    <source>
        <dbReference type="Proteomes" id="UP000243459"/>
    </source>
</evidence>
<dbReference type="Proteomes" id="UP000243459">
    <property type="component" value="Chromosome 7"/>
</dbReference>
<feature type="compositionally biased region" description="Basic residues" evidence="1">
    <location>
        <begin position="28"/>
        <end position="38"/>
    </location>
</feature>
<accession>A0A5P1ED45</accession>
<reference evidence="3" key="1">
    <citation type="journal article" date="2017" name="Nat. Commun.">
        <title>The asparagus genome sheds light on the origin and evolution of a young Y chromosome.</title>
        <authorList>
            <person name="Harkess A."/>
            <person name="Zhou J."/>
            <person name="Xu C."/>
            <person name="Bowers J.E."/>
            <person name="Van der Hulst R."/>
            <person name="Ayyampalayam S."/>
            <person name="Mercati F."/>
            <person name="Riccardi P."/>
            <person name="McKain M.R."/>
            <person name="Kakrana A."/>
            <person name="Tang H."/>
            <person name="Ray J."/>
            <person name="Groenendijk J."/>
            <person name="Arikit S."/>
            <person name="Mathioni S.M."/>
            <person name="Nakano M."/>
            <person name="Shan H."/>
            <person name="Telgmann-Rauber A."/>
            <person name="Kanno A."/>
            <person name="Yue Z."/>
            <person name="Chen H."/>
            <person name="Li W."/>
            <person name="Chen Y."/>
            <person name="Xu X."/>
            <person name="Zhang Y."/>
            <person name="Luo S."/>
            <person name="Chen H."/>
            <person name="Gao J."/>
            <person name="Mao Z."/>
            <person name="Pires J.C."/>
            <person name="Luo M."/>
            <person name="Kudrna D."/>
            <person name="Wing R.A."/>
            <person name="Meyers B.C."/>
            <person name="Yi K."/>
            <person name="Kong H."/>
            <person name="Lavrijsen P."/>
            <person name="Sunseri F."/>
            <person name="Falavigna A."/>
            <person name="Ye Y."/>
            <person name="Leebens-Mack J.H."/>
            <person name="Chen G."/>
        </authorList>
    </citation>
    <scope>NUCLEOTIDE SEQUENCE [LARGE SCALE GENOMIC DNA]</scope>
    <source>
        <strain evidence="3">cv. DH0086</strain>
    </source>
</reference>
<feature type="region of interest" description="Disordered" evidence="1">
    <location>
        <begin position="15"/>
        <end position="50"/>
    </location>
</feature>
<proteinExistence type="predicted"/>
<gene>
    <name evidence="2" type="ORF">A4U43_C07F19050</name>
</gene>
<dbReference type="EMBL" id="CM007387">
    <property type="protein sequence ID" value="ONK63798.1"/>
    <property type="molecule type" value="Genomic_DNA"/>
</dbReference>
<organism evidence="2 3">
    <name type="scientific">Asparagus officinalis</name>
    <name type="common">Garden asparagus</name>
    <dbReference type="NCBI Taxonomy" id="4686"/>
    <lineage>
        <taxon>Eukaryota</taxon>
        <taxon>Viridiplantae</taxon>
        <taxon>Streptophyta</taxon>
        <taxon>Embryophyta</taxon>
        <taxon>Tracheophyta</taxon>
        <taxon>Spermatophyta</taxon>
        <taxon>Magnoliopsida</taxon>
        <taxon>Liliopsida</taxon>
        <taxon>Asparagales</taxon>
        <taxon>Asparagaceae</taxon>
        <taxon>Asparagoideae</taxon>
        <taxon>Asparagus</taxon>
    </lineage>
</organism>
<dbReference type="Gramene" id="ONK63798">
    <property type="protein sequence ID" value="ONK63798"/>
    <property type="gene ID" value="A4U43_C07F19050"/>
</dbReference>
<name>A0A5P1ED45_ASPOF</name>
<protein>
    <submittedName>
        <fullName evidence="2">Uncharacterized protein</fullName>
    </submittedName>
</protein>
<sequence>MVEGLEGIEVEAVGDAPVGEGVGGGGRGRGRMDRRRGRGGGGQGRTQRGDESVGVAVVEVEDVAEAKLVEVLPFVRNITRSYKELRASINVHMNAMQNFKIKYLFGFLVRGLRRLGDEEGAKIVERDYEEWDVHGKWGEVEEGEEEMGVVGV</sequence>
<evidence type="ECO:0000256" key="1">
    <source>
        <dbReference type="SAM" id="MobiDB-lite"/>
    </source>
</evidence>
<keyword evidence="3" id="KW-1185">Reference proteome</keyword>
<evidence type="ECO:0000313" key="2">
    <source>
        <dbReference type="EMBL" id="ONK63798.1"/>
    </source>
</evidence>
<dbReference type="AlphaFoldDB" id="A0A5P1ED45"/>